<gene>
    <name evidence="2" type="ORF">HKX39_05585</name>
</gene>
<organism evidence="2 3">
    <name type="scientific">Pelistega suis</name>
    <dbReference type="NCBI Taxonomy" id="1631957"/>
    <lineage>
        <taxon>Bacteria</taxon>
        <taxon>Pseudomonadati</taxon>
        <taxon>Pseudomonadota</taxon>
        <taxon>Betaproteobacteria</taxon>
        <taxon>Burkholderiales</taxon>
        <taxon>Alcaligenaceae</taxon>
        <taxon>Pelistega</taxon>
    </lineage>
</organism>
<keyword evidence="3" id="KW-1185">Reference proteome</keyword>
<evidence type="ECO:0000313" key="3">
    <source>
        <dbReference type="Proteomes" id="UP000537862"/>
    </source>
</evidence>
<accession>A0A849P7A1</accession>
<dbReference type="EMBL" id="JABGBN010000003">
    <property type="protein sequence ID" value="NOL51645.1"/>
    <property type="molecule type" value="Genomic_DNA"/>
</dbReference>
<feature type="region of interest" description="Disordered" evidence="1">
    <location>
        <begin position="1"/>
        <end position="25"/>
    </location>
</feature>
<protein>
    <recommendedName>
        <fullName evidence="4">Protein CopB</fullName>
    </recommendedName>
</protein>
<evidence type="ECO:0000313" key="2">
    <source>
        <dbReference type="EMBL" id="NOL51645.1"/>
    </source>
</evidence>
<evidence type="ECO:0000256" key="1">
    <source>
        <dbReference type="SAM" id="MobiDB-lite"/>
    </source>
</evidence>
<name>A0A849P7A1_9BURK</name>
<sequence>MANSNTAHSKALRAKTATAHQKRKIESGEARAIRLLLETELANRFDTYCEAHNIKRPEALKKLLDLANSQQ</sequence>
<proteinExistence type="predicted"/>
<dbReference type="RefSeq" id="WP_171680344.1">
    <property type="nucleotide sequence ID" value="NZ_JABGBN010000003.1"/>
</dbReference>
<dbReference type="AlphaFoldDB" id="A0A849P7A1"/>
<reference evidence="2 3" key="1">
    <citation type="submission" date="2020-05" db="EMBL/GenBank/DDBJ databases">
        <authorList>
            <person name="Niu N."/>
        </authorList>
    </citation>
    <scope>NUCLEOTIDE SEQUENCE [LARGE SCALE GENOMIC DNA]</scope>
    <source>
        <strain evidence="2 3">3340-03</strain>
    </source>
</reference>
<evidence type="ECO:0008006" key="4">
    <source>
        <dbReference type="Google" id="ProtNLM"/>
    </source>
</evidence>
<comment type="caution">
    <text evidence="2">The sequence shown here is derived from an EMBL/GenBank/DDBJ whole genome shotgun (WGS) entry which is preliminary data.</text>
</comment>
<dbReference type="Proteomes" id="UP000537862">
    <property type="component" value="Unassembled WGS sequence"/>
</dbReference>